<proteinExistence type="predicted"/>
<accession>A0ACB7W3S0</accession>
<name>A0ACB7W3S0_DIOAL</name>
<comment type="caution">
    <text evidence="1">The sequence shown here is derived from an EMBL/GenBank/DDBJ whole genome shotgun (WGS) entry which is preliminary data.</text>
</comment>
<organism evidence="1 2">
    <name type="scientific">Dioscorea alata</name>
    <name type="common">Purple yam</name>
    <dbReference type="NCBI Taxonomy" id="55571"/>
    <lineage>
        <taxon>Eukaryota</taxon>
        <taxon>Viridiplantae</taxon>
        <taxon>Streptophyta</taxon>
        <taxon>Embryophyta</taxon>
        <taxon>Tracheophyta</taxon>
        <taxon>Spermatophyta</taxon>
        <taxon>Magnoliopsida</taxon>
        <taxon>Liliopsida</taxon>
        <taxon>Dioscoreales</taxon>
        <taxon>Dioscoreaceae</taxon>
        <taxon>Dioscorea</taxon>
    </lineage>
</organism>
<keyword evidence="2" id="KW-1185">Reference proteome</keyword>
<protein>
    <submittedName>
        <fullName evidence="1">Actinidain protein</fullName>
        <ecNumber evidence="1">3.4.22.14</ecNumber>
    </submittedName>
</protein>
<sequence length="466" mass="51486">MGGFQRIYSCILLLLCLLKTVPVGSVLSEKFSIIEYDNVAENAFELFEMWSSKHGKVYHDPSEKAMRFDSFQKNLAYVLERNAQKELMPVGHTVGLNVFADLSNEEFRVKYLSKMKLAGKRKMTGMEEKKEECDAPYSLDWRKKGVVTGVKDQGQCGSCWAFSSTGAMEGINAIATGDLISLSEQELVDCDTTNDGCDGGYMDYAFEWVIKNGGIDTERDYPYTGQDGSCNTEKENIKAVTIDGYQDVAQNENALLCAVVKQPVSVGIDASSMDFQLYTGGIYDGECSSDPDDIDHAVLIVGYGSEKNIEYWIVKNSWGTSWGMQGYFYIRRNTGLPYGACAINAMASYPMKESTSPSPFPSPAIPPPPPPPPPPSPMPVQCGGLSYCSAGETCCCIYQWMDFCLLYGCCAYENAVCCAGSIYCCPQDYPICDIEDGLCLQNNRDFIGIKPKKVKLAKHKLPWEAI</sequence>
<evidence type="ECO:0000313" key="2">
    <source>
        <dbReference type="Proteomes" id="UP000827976"/>
    </source>
</evidence>
<reference evidence="2" key="1">
    <citation type="journal article" date="2022" name="Nat. Commun.">
        <title>Chromosome evolution and the genetic basis of agronomically important traits in greater yam.</title>
        <authorList>
            <person name="Bredeson J.V."/>
            <person name="Lyons J.B."/>
            <person name="Oniyinde I.O."/>
            <person name="Okereke N.R."/>
            <person name="Kolade O."/>
            <person name="Nnabue I."/>
            <person name="Nwadili C.O."/>
            <person name="Hribova E."/>
            <person name="Parker M."/>
            <person name="Nwogha J."/>
            <person name="Shu S."/>
            <person name="Carlson J."/>
            <person name="Kariba R."/>
            <person name="Muthemba S."/>
            <person name="Knop K."/>
            <person name="Barton G.J."/>
            <person name="Sherwood A.V."/>
            <person name="Lopez-Montes A."/>
            <person name="Asiedu R."/>
            <person name="Jamnadass R."/>
            <person name="Muchugi A."/>
            <person name="Goodstein D."/>
            <person name="Egesi C.N."/>
            <person name="Featherston J."/>
            <person name="Asfaw A."/>
            <person name="Simpson G.G."/>
            <person name="Dolezel J."/>
            <person name="Hendre P.S."/>
            <person name="Van Deynze A."/>
            <person name="Kumar P.L."/>
            <person name="Obidiegwu J.E."/>
            <person name="Bhattacharjee R."/>
            <person name="Rokhsar D.S."/>
        </authorList>
    </citation>
    <scope>NUCLEOTIDE SEQUENCE [LARGE SCALE GENOMIC DNA]</scope>
    <source>
        <strain evidence="2">cv. TDa95/00328</strain>
    </source>
</reference>
<evidence type="ECO:0000313" key="1">
    <source>
        <dbReference type="EMBL" id="KAH7682107.1"/>
    </source>
</evidence>
<gene>
    <name evidence="1" type="ORF">IHE45_05G101200</name>
</gene>
<dbReference type="Proteomes" id="UP000827976">
    <property type="component" value="Chromosome 5"/>
</dbReference>
<dbReference type="EC" id="3.4.22.14" evidence="1"/>
<keyword evidence="1" id="KW-0378">Hydrolase</keyword>
<dbReference type="EMBL" id="CM037015">
    <property type="protein sequence ID" value="KAH7682107.1"/>
    <property type="molecule type" value="Genomic_DNA"/>
</dbReference>